<dbReference type="Pfam" id="PF18367">
    <property type="entry name" value="Rv2175c_C"/>
    <property type="match status" value="1"/>
</dbReference>
<evidence type="ECO:0000259" key="1">
    <source>
        <dbReference type="Pfam" id="PF18367"/>
    </source>
</evidence>
<evidence type="ECO:0000259" key="2">
    <source>
        <dbReference type="Pfam" id="PF21531"/>
    </source>
</evidence>
<reference evidence="3 4" key="1">
    <citation type="submission" date="2023-07" db="EMBL/GenBank/DDBJ databases">
        <title>Sequencing the genomes of 1000 actinobacteria strains.</title>
        <authorList>
            <person name="Klenk H.-P."/>
        </authorList>
    </citation>
    <scope>NUCLEOTIDE SEQUENCE [LARGE SCALE GENOMIC DNA]</scope>
    <source>
        <strain evidence="3 4">DSM 44388</strain>
    </source>
</reference>
<dbReference type="InterPro" id="IPR048576">
    <property type="entry name" value="Rv2175c_wHTH"/>
</dbReference>
<comment type="caution">
    <text evidence="3">The sequence shown here is derived from an EMBL/GenBank/DDBJ whole genome shotgun (WGS) entry which is preliminary data.</text>
</comment>
<evidence type="ECO:0008006" key="5">
    <source>
        <dbReference type="Google" id="ProtNLM"/>
    </source>
</evidence>
<accession>A0ABT9P7Y1</accession>
<gene>
    <name evidence="3" type="ORF">J2S57_004019</name>
</gene>
<dbReference type="RefSeq" id="WP_307245285.1">
    <property type="nucleotide sequence ID" value="NZ_JAUSQZ010000001.1"/>
</dbReference>
<feature type="domain" description="DNA-binding protein Rv2175c wHTH" evidence="2">
    <location>
        <begin position="20"/>
        <end position="66"/>
    </location>
</feature>
<feature type="domain" description="Rv2175c C-terminal" evidence="1">
    <location>
        <begin position="74"/>
        <end position="127"/>
    </location>
</feature>
<organism evidence="3 4">
    <name type="scientific">Kineosporia succinea</name>
    <dbReference type="NCBI Taxonomy" id="84632"/>
    <lineage>
        <taxon>Bacteria</taxon>
        <taxon>Bacillati</taxon>
        <taxon>Actinomycetota</taxon>
        <taxon>Actinomycetes</taxon>
        <taxon>Kineosporiales</taxon>
        <taxon>Kineosporiaceae</taxon>
        <taxon>Kineosporia</taxon>
    </lineage>
</organism>
<evidence type="ECO:0000313" key="3">
    <source>
        <dbReference type="EMBL" id="MDP9828270.1"/>
    </source>
</evidence>
<keyword evidence="4" id="KW-1185">Reference proteome</keyword>
<protein>
    <recommendedName>
        <fullName evidence="5">Rv2175c C-terminal domain-containing protein</fullName>
    </recommendedName>
</protein>
<dbReference type="Pfam" id="PF21531">
    <property type="entry name" value="Rv2175c_wHTH"/>
    <property type="match status" value="1"/>
</dbReference>
<dbReference type="EMBL" id="JAUSQZ010000001">
    <property type="protein sequence ID" value="MDP9828270.1"/>
    <property type="molecule type" value="Genomic_DNA"/>
</dbReference>
<evidence type="ECO:0000313" key="4">
    <source>
        <dbReference type="Proteomes" id="UP001235712"/>
    </source>
</evidence>
<name>A0ABT9P7Y1_9ACTN</name>
<dbReference type="Proteomes" id="UP001235712">
    <property type="component" value="Unassembled WGS sequence"/>
</dbReference>
<sequence length="128" mass="14229">MSDTPHENRDVLDFGPDGERVWLNLPDVAEQIGTDVGKVRRMLQERVLLGLRRTDRKIMSVPAELLKDGAPLPDLQGTLVVLADSGYSDEEALRWLFTDDDYPGAPVDALRSGIGKTEVRRRAQALGF</sequence>
<dbReference type="InterPro" id="IPR041098">
    <property type="entry name" value="Rv2175c_C"/>
</dbReference>
<proteinExistence type="predicted"/>